<dbReference type="GO" id="GO:0016020">
    <property type="term" value="C:membrane"/>
    <property type="evidence" value="ECO:0007669"/>
    <property type="project" value="InterPro"/>
</dbReference>
<comment type="caution">
    <text evidence="6">The sequence shown here is derived from an EMBL/GenBank/DDBJ whole genome shotgun (WGS) entry which is preliminary data.</text>
</comment>
<sequence>MSQIYLVGSFFIYADALISLIHNRRPKTPQLVCWTGAIPIEIAMFGTSLCLYTSPHHEPVIGDPQGGLFRLSITIWESIEVALYGFRILILLSLILLYISKESSTRQRGATNPNAFATSTETTGLLSAEDVIVNSNEYNSTDDIAGSQKPIYMAPAPAVSWLGYIRDYSLLLPYMWPSKSHRLQILVLVCFLLVFLQRIVNVLVPAQLGAIVTILTSQQERNAVGVPCFQIFMFAFCRWLQKNLGSLREALWTPMNDYTYMGLSTATFAHVHCLDLNFHLNKQTGEVVSALSNGHSVTGFLENVAFQFIPTMVDMALAIGYFALMFDVYHALVVGVFSYTYFSLITRTAQWRVKCNKERVKAARNQYTTM</sequence>
<evidence type="ECO:0000259" key="5">
    <source>
        <dbReference type="PROSITE" id="PS50929"/>
    </source>
</evidence>
<evidence type="ECO:0000256" key="1">
    <source>
        <dbReference type="ARBA" id="ARBA00022692"/>
    </source>
</evidence>
<dbReference type="SUPFAM" id="SSF90123">
    <property type="entry name" value="ABC transporter transmembrane region"/>
    <property type="match status" value="1"/>
</dbReference>
<evidence type="ECO:0000313" key="7">
    <source>
        <dbReference type="Proteomes" id="UP001147746"/>
    </source>
</evidence>
<dbReference type="Proteomes" id="UP001147746">
    <property type="component" value="Unassembled WGS sequence"/>
</dbReference>
<gene>
    <name evidence="6" type="ORF">N7476_005054</name>
</gene>
<evidence type="ECO:0000256" key="2">
    <source>
        <dbReference type="ARBA" id="ARBA00022989"/>
    </source>
</evidence>
<dbReference type="InterPro" id="IPR036640">
    <property type="entry name" value="ABC1_TM_sf"/>
</dbReference>
<protein>
    <recommendedName>
        <fullName evidence="5">ABC transmembrane type-1 domain-containing protein</fullName>
    </recommendedName>
</protein>
<dbReference type="PROSITE" id="PS50929">
    <property type="entry name" value="ABC_TM1F"/>
    <property type="match status" value="1"/>
</dbReference>
<dbReference type="EMBL" id="JAPZBO010000004">
    <property type="protein sequence ID" value="KAJ5318634.1"/>
    <property type="molecule type" value="Genomic_DNA"/>
</dbReference>
<feature type="domain" description="ABC transmembrane type-1" evidence="5">
    <location>
        <begin position="188"/>
        <end position="370"/>
    </location>
</feature>
<evidence type="ECO:0000313" key="6">
    <source>
        <dbReference type="EMBL" id="KAJ5318634.1"/>
    </source>
</evidence>
<dbReference type="InterPro" id="IPR011527">
    <property type="entry name" value="ABC1_TM_dom"/>
</dbReference>
<dbReference type="GO" id="GO:0140359">
    <property type="term" value="F:ABC-type transporter activity"/>
    <property type="evidence" value="ECO:0007669"/>
    <property type="project" value="InterPro"/>
</dbReference>
<dbReference type="GO" id="GO:0005524">
    <property type="term" value="F:ATP binding"/>
    <property type="evidence" value="ECO:0007669"/>
    <property type="project" value="InterPro"/>
</dbReference>
<dbReference type="AlphaFoldDB" id="A0A9W9PYQ0"/>
<feature type="transmembrane region" description="Helical" evidence="4">
    <location>
        <begin position="6"/>
        <end position="24"/>
    </location>
</feature>
<keyword evidence="7" id="KW-1185">Reference proteome</keyword>
<feature type="transmembrane region" description="Helical" evidence="4">
    <location>
        <begin position="185"/>
        <end position="204"/>
    </location>
</feature>
<evidence type="ECO:0000256" key="3">
    <source>
        <dbReference type="ARBA" id="ARBA00023136"/>
    </source>
</evidence>
<keyword evidence="3 4" id="KW-0472">Membrane</keyword>
<dbReference type="Gene3D" id="1.20.1560.10">
    <property type="entry name" value="ABC transporter type 1, transmembrane domain"/>
    <property type="match status" value="1"/>
</dbReference>
<feature type="transmembrane region" description="Helical" evidence="4">
    <location>
        <begin position="31"/>
        <end position="54"/>
    </location>
</feature>
<keyword evidence="1 4" id="KW-0812">Transmembrane</keyword>
<proteinExistence type="predicted"/>
<reference evidence="6" key="1">
    <citation type="submission" date="2022-12" db="EMBL/GenBank/DDBJ databases">
        <authorList>
            <person name="Petersen C."/>
        </authorList>
    </citation>
    <scope>NUCLEOTIDE SEQUENCE</scope>
    <source>
        <strain evidence="6">IBT 21472</strain>
    </source>
</reference>
<reference evidence="6" key="2">
    <citation type="journal article" date="2023" name="IMA Fungus">
        <title>Comparative genomic study of the Penicillium genus elucidates a diverse pangenome and 15 lateral gene transfer events.</title>
        <authorList>
            <person name="Petersen C."/>
            <person name="Sorensen T."/>
            <person name="Nielsen M.R."/>
            <person name="Sondergaard T.E."/>
            <person name="Sorensen J.L."/>
            <person name="Fitzpatrick D.A."/>
            <person name="Frisvad J.C."/>
            <person name="Nielsen K.L."/>
        </authorList>
    </citation>
    <scope>NUCLEOTIDE SEQUENCE</scope>
    <source>
        <strain evidence="6">IBT 21472</strain>
    </source>
</reference>
<name>A0A9W9PYQ0_9EURO</name>
<feature type="transmembrane region" description="Helical" evidence="4">
    <location>
        <begin position="329"/>
        <end position="349"/>
    </location>
</feature>
<feature type="transmembrane region" description="Helical" evidence="4">
    <location>
        <begin position="81"/>
        <end position="99"/>
    </location>
</feature>
<dbReference type="Pfam" id="PF00664">
    <property type="entry name" value="ABC_membrane"/>
    <property type="match status" value="1"/>
</dbReference>
<keyword evidence="2 4" id="KW-1133">Transmembrane helix</keyword>
<evidence type="ECO:0000256" key="4">
    <source>
        <dbReference type="SAM" id="Phobius"/>
    </source>
</evidence>
<organism evidence="6 7">
    <name type="scientific">Penicillium atrosanguineum</name>
    <dbReference type="NCBI Taxonomy" id="1132637"/>
    <lineage>
        <taxon>Eukaryota</taxon>
        <taxon>Fungi</taxon>
        <taxon>Dikarya</taxon>
        <taxon>Ascomycota</taxon>
        <taxon>Pezizomycotina</taxon>
        <taxon>Eurotiomycetes</taxon>
        <taxon>Eurotiomycetidae</taxon>
        <taxon>Eurotiales</taxon>
        <taxon>Aspergillaceae</taxon>
        <taxon>Penicillium</taxon>
    </lineage>
</organism>
<accession>A0A9W9PYQ0</accession>